<gene>
    <name evidence="1" type="ORF">S01H1_74407</name>
</gene>
<accession>X0X0C3</accession>
<dbReference type="EMBL" id="BARS01049780">
    <property type="protein sequence ID" value="GAG36644.1"/>
    <property type="molecule type" value="Genomic_DNA"/>
</dbReference>
<comment type="caution">
    <text evidence="1">The sequence shown here is derived from an EMBL/GenBank/DDBJ whole genome shotgun (WGS) entry which is preliminary data.</text>
</comment>
<organism evidence="1">
    <name type="scientific">marine sediment metagenome</name>
    <dbReference type="NCBI Taxonomy" id="412755"/>
    <lineage>
        <taxon>unclassified sequences</taxon>
        <taxon>metagenomes</taxon>
        <taxon>ecological metagenomes</taxon>
    </lineage>
</organism>
<sequence length="32" mass="3385">ARPAQGAIEYHPAEFLDDLREAGIVALFGEAG</sequence>
<proteinExistence type="predicted"/>
<protein>
    <submittedName>
        <fullName evidence="1">Uncharacterized protein</fullName>
    </submittedName>
</protein>
<feature type="non-terminal residue" evidence="1">
    <location>
        <position position="1"/>
    </location>
</feature>
<name>X0X0C3_9ZZZZ</name>
<dbReference type="AlphaFoldDB" id="X0X0C3"/>
<reference evidence="1" key="1">
    <citation type="journal article" date="2014" name="Front. Microbiol.">
        <title>High frequency of phylogenetically diverse reductive dehalogenase-homologous genes in deep subseafloor sedimentary metagenomes.</title>
        <authorList>
            <person name="Kawai M."/>
            <person name="Futagami T."/>
            <person name="Toyoda A."/>
            <person name="Takaki Y."/>
            <person name="Nishi S."/>
            <person name="Hori S."/>
            <person name="Arai W."/>
            <person name="Tsubouchi T."/>
            <person name="Morono Y."/>
            <person name="Uchiyama I."/>
            <person name="Ito T."/>
            <person name="Fujiyama A."/>
            <person name="Inagaki F."/>
            <person name="Takami H."/>
        </authorList>
    </citation>
    <scope>NUCLEOTIDE SEQUENCE</scope>
    <source>
        <strain evidence="1">Expedition CK06-06</strain>
    </source>
</reference>
<evidence type="ECO:0000313" key="1">
    <source>
        <dbReference type="EMBL" id="GAG36644.1"/>
    </source>
</evidence>